<comment type="similarity">
    <text evidence="6">Belongs to the azoreductase type 1 family.</text>
</comment>
<comment type="function">
    <text evidence="6">Also exhibits azoreductase activity. Catalyzes the reductive cleavage of the azo bond in aromatic azo compounds to the corresponding amines.</text>
</comment>
<comment type="cofactor">
    <cofactor evidence="6">
        <name>FMN</name>
        <dbReference type="ChEBI" id="CHEBI:58210"/>
    </cofactor>
    <text evidence="6">Binds 1 FMN per subunit.</text>
</comment>
<reference evidence="8 9" key="1">
    <citation type="submission" date="2020-09" db="EMBL/GenBank/DDBJ databases">
        <title>Genome sequences of type strains of Chitinophaga qingshengii and Chitinophaga varians.</title>
        <authorList>
            <person name="Kittiwongwattana C."/>
        </authorList>
    </citation>
    <scope>NUCLEOTIDE SEQUENCE [LARGE SCALE GENOMIC DNA]</scope>
    <source>
        <strain evidence="8 9">JCM 30026</strain>
    </source>
</reference>
<feature type="domain" description="Flavodoxin-like fold" evidence="7">
    <location>
        <begin position="2"/>
        <end position="187"/>
    </location>
</feature>
<feature type="binding site" evidence="6">
    <location>
        <begin position="142"/>
        <end position="145"/>
    </location>
    <ligand>
        <name>FMN</name>
        <dbReference type="ChEBI" id="CHEBI:58210"/>
    </ligand>
</feature>
<feature type="binding site" evidence="6">
    <location>
        <begin position="96"/>
        <end position="99"/>
    </location>
    <ligand>
        <name>FMN</name>
        <dbReference type="ChEBI" id="CHEBI:58210"/>
    </ligand>
</feature>
<dbReference type="EC" id="1.6.5.-" evidence="6"/>
<keyword evidence="3 6" id="KW-0560">Oxidoreductase</keyword>
<evidence type="ECO:0000256" key="3">
    <source>
        <dbReference type="ARBA" id="ARBA00023002"/>
    </source>
</evidence>
<dbReference type="InterPro" id="IPR023048">
    <property type="entry name" value="NADH:quinone_OxRdtase_FMN_depd"/>
</dbReference>
<keyword evidence="4 6" id="KW-0520">NAD</keyword>
<evidence type="ECO:0000256" key="1">
    <source>
        <dbReference type="ARBA" id="ARBA00022630"/>
    </source>
</evidence>
<feature type="binding site" evidence="6">
    <location>
        <begin position="16"/>
        <end position="18"/>
    </location>
    <ligand>
        <name>FMN</name>
        <dbReference type="ChEBI" id="CHEBI:58210"/>
    </ligand>
</feature>
<dbReference type="SUPFAM" id="SSF52218">
    <property type="entry name" value="Flavoproteins"/>
    <property type="match status" value="1"/>
</dbReference>
<comment type="caution">
    <text evidence="8">The sequence shown here is derived from an EMBL/GenBank/DDBJ whole genome shotgun (WGS) entry which is preliminary data.</text>
</comment>
<evidence type="ECO:0000259" key="7">
    <source>
        <dbReference type="Pfam" id="PF02525"/>
    </source>
</evidence>
<accession>A0ABR7TNA3</accession>
<dbReference type="InterPro" id="IPR050104">
    <property type="entry name" value="FMN-dep_NADH:Q_OxRdtase_AzoR1"/>
</dbReference>
<organism evidence="8 9">
    <name type="scientific">Chitinophaga qingshengii</name>
    <dbReference type="NCBI Taxonomy" id="1569794"/>
    <lineage>
        <taxon>Bacteria</taxon>
        <taxon>Pseudomonadati</taxon>
        <taxon>Bacteroidota</taxon>
        <taxon>Chitinophagia</taxon>
        <taxon>Chitinophagales</taxon>
        <taxon>Chitinophagaceae</taxon>
        <taxon>Chitinophaga</taxon>
    </lineage>
</organism>
<gene>
    <name evidence="6" type="primary">azoR</name>
    <name evidence="8" type="ORF">ICL07_16435</name>
</gene>
<dbReference type="InterPro" id="IPR029039">
    <property type="entry name" value="Flavoprotein-like_sf"/>
</dbReference>
<dbReference type="RefSeq" id="WP_188089111.1">
    <property type="nucleotide sequence ID" value="NZ_JACVFC010000002.1"/>
</dbReference>
<dbReference type="Gene3D" id="3.40.50.360">
    <property type="match status" value="1"/>
</dbReference>
<dbReference type="InterPro" id="IPR003680">
    <property type="entry name" value="Flavodoxin_fold"/>
</dbReference>
<name>A0ABR7TNA3_9BACT</name>
<proteinExistence type="inferred from homology"/>
<comment type="catalytic activity">
    <reaction evidence="5">
        <text>N,N-dimethyl-1,4-phenylenediamine + anthranilate + 2 NAD(+) = 2-(4-dimethylaminophenyl)diazenylbenzoate + 2 NADH + 2 H(+)</text>
        <dbReference type="Rhea" id="RHEA:55872"/>
        <dbReference type="ChEBI" id="CHEBI:15378"/>
        <dbReference type="ChEBI" id="CHEBI:15783"/>
        <dbReference type="ChEBI" id="CHEBI:16567"/>
        <dbReference type="ChEBI" id="CHEBI:57540"/>
        <dbReference type="ChEBI" id="CHEBI:57945"/>
        <dbReference type="ChEBI" id="CHEBI:71579"/>
        <dbReference type="EC" id="1.7.1.17"/>
    </reaction>
    <physiologicalReaction direction="right-to-left" evidence="5">
        <dbReference type="Rhea" id="RHEA:55874"/>
    </physiologicalReaction>
</comment>
<evidence type="ECO:0000313" key="8">
    <source>
        <dbReference type="EMBL" id="MBC9931973.1"/>
    </source>
</evidence>
<evidence type="ECO:0000256" key="6">
    <source>
        <dbReference type="HAMAP-Rule" id="MF_01216"/>
    </source>
</evidence>
<protein>
    <recommendedName>
        <fullName evidence="6">FMN dependent NADH:quinone oxidoreductase</fullName>
        <ecNumber evidence="6">1.6.5.-</ecNumber>
    </recommendedName>
    <alternativeName>
        <fullName evidence="6">Azo-dye reductase</fullName>
    </alternativeName>
    <alternativeName>
        <fullName evidence="6">FMN-dependent NADH-azo compound oxidoreductase</fullName>
    </alternativeName>
    <alternativeName>
        <fullName evidence="6">FMN-dependent NADH-azoreductase</fullName>
        <ecNumber evidence="6">1.7.1.17</ecNumber>
    </alternativeName>
</protein>
<dbReference type="Proteomes" id="UP000659124">
    <property type="component" value="Unassembled WGS sequence"/>
</dbReference>
<dbReference type="HAMAP" id="MF_01216">
    <property type="entry name" value="Azoreductase_type1"/>
    <property type="match status" value="1"/>
</dbReference>
<comment type="subunit">
    <text evidence="6">Homodimer.</text>
</comment>
<keyword evidence="9" id="KW-1185">Reference proteome</keyword>
<sequence length="202" mass="22378">MKKILHIISSPRMEASASRKLGNAIIEKIKEKHADYSVIVRDLAQNPPPHLDESHINSFFTPMEDRTAEQLENIRYSDEAVQQLLDADILVVETPMYNFTITSTLKAYFDHITRAGITFKYRGNGLLPEGLLKDKQAYIAMTSGGIYSEGELKAYDFTAPYVRSFLTLIGINVAGVFRAEGQAIIGPEVALENGIGSISITP</sequence>
<dbReference type="PANTHER" id="PTHR43741">
    <property type="entry name" value="FMN-DEPENDENT NADH-AZOREDUCTASE 1"/>
    <property type="match status" value="1"/>
</dbReference>
<evidence type="ECO:0000256" key="4">
    <source>
        <dbReference type="ARBA" id="ARBA00023027"/>
    </source>
</evidence>
<dbReference type="PANTHER" id="PTHR43741:SF4">
    <property type="entry name" value="FMN-DEPENDENT NADH:QUINONE OXIDOREDUCTASE"/>
    <property type="match status" value="1"/>
</dbReference>
<evidence type="ECO:0000313" key="9">
    <source>
        <dbReference type="Proteomes" id="UP000659124"/>
    </source>
</evidence>
<feature type="binding site" evidence="6">
    <location>
        <position position="10"/>
    </location>
    <ligand>
        <name>FMN</name>
        <dbReference type="ChEBI" id="CHEBI:58210"/>
    </ligand>
</feature>
<comment type="catalytic activity">
    <reaction evidence="6">
        <text>2 a quinone + NADH + H(+) = 2 a 1,4-benzosemiquinone + NAD(+)</text>
        <dbReference type="Rhea" id="RHEA:65952"/>
        <dbReference type="ChEBI" id="CHEBI:15378"/>
        <dbReference type="ChEBI" id="CHEBI:57540"/>
        <dbReference type="ChEBI" id="CHEBI:57945"/>
        <dbReference type="ChEBI" id="CHEBI:132124"/>
        <dbReference type="ChEBI" id="CHEBI:134225"/>
    </reaction>
</comment>
<dbReference type="EMBL" id="JACVFC010000002">
    <property type="protein sequence ID" value="MBC9931973.1"/>
    <property type="molecule type" value="Genomic_DNA"/>
</dbReference>
<keyword evidence="2 6" id="KW-0288">FMN</keyword>
<evidence type="ECO:0000256" key="5">
    <source>
        <dbReference type="ARBA" id="ARBA00048542"/>
    </source>
</evidence>
<comment type="function">
    <text evidence="6">Quinone reductase that provides resistance to thiol-specific stress caused by electrophilic quinones.</text>
</comment>
<evidence type="ECO:0000256" key="2">
    <source>
        <dbReference type="ARBA" id="ARBA00022643"/>
    </source>
</evidence>
<keyword evidence="1 6" id="KW-0285">Flavoprotein</keyword>
<dbReference type="EC" id="1.7.1.17" evidence="6"/>
<dbReference type="Pfam" id="PF02525">
    <property type="entry name" value="Flavodoxin_2"/>
    <property type="match status" value="1"/>
</dbReference>